<reference evidence="16 17" key="1">
    <citation type="submission" date="2021-04" db="EMBL/GenBank/DDBJ databases">
        <authorList>
            <person name="Bliznina A."/>
        </authorList>
    </citation>
    <scope>NUCLEOTIDE SEQUENCE [LARGE SCALE GENOMIC DNA]</scope>
</reference>
<sequence>MTSEQPKVEGVSEAEAKVAELASKMKSINNIDIEALKRMKMMQIMEMQKKADSMPTLTPEVKWAQNPDAISLSIMITQVARPNVTINGDTLEFACSAIGASGERRNYEFELNFYDHVDRGFMVRPSQNCLQLIVRKDRESCTMWKQLTRGNKPQFLKIDTERWVDPDDVKFRTPEEMEKMRQEQLSERERIIEERYKQVMFAEDVKSKEAEHSRELTKRVYLFLFSFAMFLGFAFVFGKNVFGIVTGGKAFLADSYKSSAQLINALQTFAFLEALHTYFGLTSGKTITSITQCAGRAIICLYLSQYSRAQTSEFVFGLWMAWSLSEIIRYPYYMSAIMRMRMPKLEWLRYTAFILLYPIGCVCEMGVIEAVIGHLINPWTEILEPEPLEGSGEPPVEEGAEIPEAEPVIIEHPGGEKTNFFWFLRVHQCVLPVVVIMLMYSMLKRRSKALAAGKKVDENIAAQRAKNAERMNELQKKFVAKQLEEMKSADEKKDD</sequence>
<evidence type="ECO:0000256" key="5">
    <source>
        <dbReference type="ARBA" id="ARBA00022516"/>
    </source>
</evidence>
<comment type="similarity">
    <text evidence="3 15">Belongs to the very long-chain fatty acids dehydratase HACD family.</text>
</comment>
<keyword evidence="15" id="KW-0256">Endoplasmic reticulum</keyword>
<dbReference type="Pfam" id="PF04387">
    <property type="entry name" value="PTPLA"/>
    <property type="match status" value="1"/>
</dbReference>
<evidence type="ECO:0000256" key="7">
    <source>
        <dbReference type="ARBA" id="ARBA00022832"/>
    </source>
</evidence>
<gene>
    <name evidence="16" type="ORF">OKIOD_LOCUS16258</name>
</gene>
<feature type="transmembrane region" description="Helical" evidence="15">
    <location>
        <begin position="420"/>
        <end position="440"/>
    </location>
</feature>
<keyword evidence="12 15" id="KW-0456">Lyase</keyword>
<feature type="transmembrane region" description="Helical" evidence="15">
    <location>
        <begin position="220"/>
        <end position="238"/>
    </location>
</feature>
<evidence type="ECO:0000256" key="6">
    <source>
        <dbReference type="ARBA" id="ARBA00022692"/>
    </source>
</evidence>
<keyword evidence="17" id="KW-1185">Reference proteome</keyword>
<evidence type="ECO:0000313" key="16">
    <source>
        <dbReference type="EMBL" id="CAG5113382.1"/>
    </source>
</evidence>
<evidence type="ECO:0000256" key="11">
    <source>
        <dbReference type="ARBA" id="ARBA00023160"/>
    </source>
</evidence>
<keyword evidence="9 15" id="KW-0443">Lipid metabolism</keyword>
<dbReference type="EC" id="4.2.1.134" evidence="4 15"/>
<dbReference type="EMBL" id="OU015567">
    <property type="protein sequence ID" value="CAG5113382.1"/>
    <property type="molecule type" value="Genomic_DNA"/>
</dbReference>
<evidence type="ECO:0000256" key="3">
    <source>
        <dbReference type="ARBA" id="ARBA00007811"/>
    </source>
</evidence>
<dbReference type="PANTHER" id="PTHR11035">
    <property type="entry name" value="VERY-LONG-CHAIN (3R)-3-HYDROXYACYL-COA DEHYDRATASE"/>
    <property type="match status" value="1"/>
</dbReference>
<evidence type="ECO:0000256" key="8">
    <source>
        <dbReference type="ARBA" id="ARBA00022989"/>
    </source>
</evidence>
<keyword evidence="10 15" id="KW-0472">Membrane</keyword>
<dbReference type="SUPFAM" id="SSF49764">
    <property type="entry name" value="HSP20-like chaperones"/>
    <property type="match status" value="1"/>
</dbReference>
<evidence type="ECO:0000256" key="15">
    <source>
        <dbReference type="RuleBase" id="RU363109"/>
    </source>
</evidence>
<comment type="catalytic activity">
    <reaction evidence="13">
        <text>(3R)-hydroxyhexadecanoyl-CoA = (2E)-hexadecenoyl-CoA + H2O</text>
        <dbReference type="Rhea" id="RHEA:39159"/>
        <dbReference type="ChEBI" id="CHEBI:15377"/>
        <dbReference type="ChEBI" id="CHEBI:61526"/>
        <dbReference type="ChEBI" id="CHEBI:74278"/>
    </reaction>
    <physiologicalReaction direction="left-to-right" evidence="13">
        <dbReference type="Rhea" id="RHEA:39160"/>
    </physiologicalReaction>
</comment>
<organism evidence="16 17">
    <name type="scientific">Oikopleura dioica</name>
    <name type="common">Tunicate</name>
    <dbReference type="NCBI Taxonomy" id="34765"/>
    <lineage>
        <taxon>Eukaryota</taxon>
        <taxon>Metazoa</taxon>
        <taxon>Chordata</taxon>
        <taxon>Tunicata</taxon>
        <taxon>Appendicularia</taxon>
        <taxon>Copelata</taxon>
        <taxon>Oikopleuridae</taxon>
        <taxon>Oikopleura</taxon>
    </lineage>
</organism>
<dbReference type="PANTHER" id="PTHR11035:SF35">
    <property type="entry name" value="VERY-LONG-CHAIN (3R)-3-HYDROXYACYL-COA DEHYDRATASE"/>
    <property type="match status" value="1"/>
</dbReference>
<feature type="transmembrane region" description="Helical" evidence="15">
    <location>
        <begin position="353"/>
        <end position="376"/>
    </location>
</feature>
<keyword evidence="5 15" id="KW-0444">Lipid biosynthesis</keyword>
<comment type="caution">
    <text evidence="15">Lacks conserved residue(s) required for the propagation of feature annotation.</text>
</comment>
<evidence type="ECO:0000256" key="4">
    <source>
        <dbReference type="ARBA" id="ARBA00013122"/>
    </source>
</evidence>
<dbReference type="Gene3D" id="2.60.40.790">
    <property type="match status" value="1"/>
</dbReference>
<comment type="pathway">
    <text evidence="2 15">Lipid metabolism; fatty acid biosynthesis.</text>
</comment>
<evidence type="ECO:0000256" key="14">
    <source>
        <dbReference type="ARBA" id="ARBA00023727"/>
    </source>
</evidence>
<dbReference type="Proteomes" id="UP001158576">
    <property type="component" value="Chromosome 2"/>
</dbReference>
<keyword evidence="6 15" id="KW-0812">Transmembrane</keyword>
<comment type="function">
    <text evidence="15">Catalyzes the third of the four reactions of the long-chain fatty acids elongation cycle. This endoplasmic reticulum-bound enzymatic process, allows the addition of two carbons to the chain of long- and very long-chain fatty acids/VLCFAs per cycle. This enzyme catalyzes the dehydration of the 3-hydroxyacyl-CoA intermediate into trans-2,3-enoyl-CoA, within each cycle of fatty acid elongation. Thereby, it participates to the production of VLCFAs of different chain lengths that are involved in multiple biological processes as precursors of membrane lipids and lipid mediators.</text>
</comment>
<comment type="subcellular location">
    <subcellularLocation>
        <location evidence="15">Endoplasmic reticulum membrane</location>
        <topology evidence="15">Multi-pass membrane protein</topology>
    </subcellularLocation>
    <subcellularLocation>
        <location evidence="1">Membrane</location>
        <topology evidence="1">Multi-pass membrane protein</topology>
    </subcellularLocation>
</comment>
<keyword evidence="7 15" id="KW-0276">Fatty acid metabolism</keyword>
<evidence type="ECO:0000313" key="17">
    <source>
        <dbReference type="Proteomes" id="UP001158576"/>
    </source>
</evidence>
<evidence type="ECO:0000256" key="1">
    <source>
        <dbReference type="ARBA" id="ARBA00004141"/>
    </source>
</evidence>
<dbReference type="InterPro" id="IPR007482">
    <property type="entry name" value="Tyr_Pase-like_PTPLA"/>
</dbReference>
<dbReference type="InterPro" id="IPR008978">
    <property type="entry name" value="HSP20-like_chaperone"/>
</dbReference>
<evidence type="ECO:0000256" key="9">
    <source>
        <dbReference type="ARBA" id="ARBA00023098"/>
    </source>
</evidence>
<accession>A0ABN7TB08</accession>
<evidence type="ECO:0000256" key="13">
    <source>
        <dbReference type="ARBA" id="ARBA00023688"/>
    </source>
</evidence>
<keyword evidence="11 15" id="KW-0275">Fatty acid biosynthesis</keyword>
<name>A0ABN7TB08_OIKDI</name>
<protein>
    <recommendedName>
        <fullName evidence="4 15">Very-long-chain (3R)-3-hydroxyacyl-CoA dehydratase</fullName>
        <ecNumber evidence="4 15">4.2.1.134</ecNumber>
    </recommendedName>
</protein>
<feature type="transmembrane region" description="Helical" evidence="15">
    <location>
        <begin position="314"/>
        <end position="332"/>
    </location>
</feature>
<evidence type="ECO:0000256" key="2">
    <source>
        <dbReference type="ARBA" id="ARBA00005194"/>
    </source>
</evidence>
<comment type="catalytic activity">
    <reaction evidence="14">
        <text>a very-long-chain (3R)-3-hydroxyacyl-CoA = a very-long-chain (2E)-enoyl-CoA + H2O</text>
        <dbReference type="Rhea" id="RHEA:45812"/>
        <dbReference type="ChEBI" id="CHEBI:15377"/>
        <dbReference type="ChEBI" id="CHEBI:83728"/>
        <dbReference type="ChEBI" id="CHEBI:85440"/>
        <dbReference type="EC" id="4.2.1.134"/>
    </reaction>
    <physiologicalReaction direction="left-to-right" evidence="14">
        <dbReference type="Rhea" id="RHEA:45813"/>
    </physiologicalReaction>
</comment>
<evidence type="ECO:0000256" key="12">
    <source>
        <dbReference type="ARBA" id="ARBA00023239"/>
    </source>
</evidence>
<proteinExistence type="inferred from homology"/>
<keyword evidence="8 15" id="KW-1133">Transmembrane helix</keyword>
<evidence type="ECO:0000256" key="10">
    <source>
        <dbReference type="ARBA" id="ARBA00023136"/>
    </source>
</evidence>